<evidence type="ECO:0000256" key="2">
    <source>
        <dbReference type="ARBA" id="ARBA00022692"/>
    </source>
</evidence>
<keyword evidence="5 8" id="KW-0472">Membrane</keyword>
<dbReference type="GO" id="GO:0005886">
    <property type="term" value="C:plasma membrane"/>
    <property type="evidence" value="ECO:0007669"/>
    <property type="project" value="TreeGrafter"/>
</dbReference>
<keyword evidence="4 8" id="KW-1133">Transmembrane helix</keyword>
<dbReference type="InterPro" id="IPR001054">
    <property type="entry name" value="A/G_cyclase"/>
</dbReference>
<protein>
    <recommendedName>
        <fullName evidence="9">Guanylate cyclase domain-containing protein</fullName>
    </recommendedName>
</protein>
<dbReference type="EMBL" id="JAODUP010000021">
    <property type="protein sequence ID" value="KAK2168033.1"/>
    <property type="molecule type" value="Genomic_DNA"/>
</dbReference>
<keyword evidence="3" id="KW-0547">Nucleotide-binding</keyword>
<dbReference type="InterPro" id="IPR029787">
    <property type="entry name" value="Nucleotide_cyclase"/>
</dbReference>
<evidence type="ECO:0000256" key="4">
    <source>
        <dbReference type="ARBA" id="ARBA00022989"/>
    </source>
</evidence>
<dbReference type="Pfam" id="PF08376">
    <property type="entry name" value="NIT"/>
    <property type="match status" value="1"/>
</dbReference>
<evidence type="ECO:0000313" key="11">
    <source>
        <dbReference type="Proteomes" id="UP001208570"/>
    </source>
</evidence>
<organism evidence="10 11">
    <name type="scientific">Paralvinella palmiformis</name>
    <dbReference type="NCBI Taxonomy" id="53620"/>
    <lineage>
        <taxon>Eukaryota</taxon>
        <taxon>Metazoa</taxon>
        <taxon>Spiralia</taxon>
        <taxon>Lophotrochozoa</taxon>
        <taxon>Annelida</taxon>
        <taxon>Polychaeta</taxon>
        <taxon>Sedentaria</taxon>
        <taxon>Canalipalpata</taxon>
        <taxon>Terebellida</taxon>
        <taxon>Terebelliformia</taxon>
        <taxon>Alvinellidae</taxon>
        <taxon>Paralvinella</taxon>
    </lineage>
</organism>
<comment type="caution">
    <text evidence="10">The sequence shown here is derived from an EMBL/GenBank/DDBJ whole genome shotgun (WGS) entry which is preliminary data.</text>
</comment>
<evidence type="ECO:0000256" key="7">
    <source>
        <dbReference type="SAM" id="MobiDB-lite"/>
    </source>
</evidence>
<accession>A0AAD9KAC0</accession>
<evidence type="ECO:0000259" key="9">
    <source>
        <dbReference type="PROSITE" id="PS50125"/>
    </source>
</evidence>
<evidence type="ECO:0000256" key="5">
    <source>
        <dbReference type="ARBA" id="ARBA00023136"/>
    </source>
</evidence>
<dbReference type="AlphaFoldDB" id="A0AAD9KAC0"/>
<comment type="subcellular location">
    <subcellularLocation>
        <location evidence="1">Membrane</location>
    </subcellularLocation>
</comment>
<sequence>MLTVRISPVVGIPPGQINAGSDSSVRSSKAHQTKPALSCHHCPSLHLSLLFRRLLPNEAAHNPGQSDDGQSVELGMLEEALQIERDQSILSLAAKHGSRTSPHLLEAYINTDDVLTRISWPSNLDEKRRPEYETKASFERHLIEHRKSAEIEKNELLDEMDFYTKDVQMMMVWLCSVLTRAGYDVSWKLVAAYENVVLAAELMATERSLGAYFFANGHFDDDAQFGLYWKQVNVFESRYSKARSYSNVVPPWNVSITTNGEVLVAIIQRFRDAIQLADVIEPSLQRATDWLEKMALYNGQLITVLKRVEVAMVSSINGMASWSLIPIVLMALFMVVISLVYVLLMWMFHRNCNDFHDFSMLLLAKKNVLKRKKERSDALFCQMLPRTVAEQFTRTEGLPEPNKNHGIEIANMALDLLRSTAKLKLSGLPNERLHLRIGVHTGPVAAGVVYPTRPRYAVFGETVLVASHMERSGRSGTIQLSSDTYKELINSGGNYRFEVNYTLNVQGERTRTKTYFLTLPNRRVQRSVPISIQKTKEPFVFDDVSTQSSSEEKSDLPSDTPEGQDDLDEPTPIGSGGSMTPPIPGSDIDIITDDVQDIVYL</sequence>
<keyword evidence="2 8" id="KW-0812">Transmembrane</keyword>
<dbReference type="Pfam" id="PF00211">
    <property type="entry name" value="Guanylate_cyc"/>
    <property type="match status" value="1"/>
</dbReference>
<dbReference type="GO" id="GO:0004383">
    <property type="term" value="F:guanylate cyclase activity"/>
    <property type="evidence" value="ECO:0007669"/>
    <property type="project" value="TreeGrafter"/>
</dbReference>
<dbReference type="GO" id="GO:0035556">
    <property type="term" value="P:intracellular signal transduction"/>
    <property type="evidence" value="ECO:0007669"/>
    <property type="project" value="InterPro"/>
</dbReference>
<feature type="compositionally biased region" description="Polar residues" evidence="7">
    <location>
        <begin position="18"/>
        <end position="27"/>
    </location>
</feature>
<dbReference type="CDD" id="cd07302">
    <property type="entry name" value="CHD"/>
    <property type="match status" value="1"/>
</dbReference>
<evidence type="ECO:0000256" key="6">
    <source>
        <dbReference type="ARBA" id="ARBA00023239"/>
    </source>
</evidence>
<feature type="region of interest" description="Disordered" evidence="7">
    <location>
        <begin position="539"/>
        <end position="589"/>
    </location>
</feature>
<dbReference type="Proteomes" id="UP001208570">
    <property type="component" value="Unassembled WGS sequence"/>
</dbReference>
<name>A0AAD9KAC0_9ANNE</name>
<dbReference type="GO" id="GO:0007168">
    <property type="term" value="P:receptor guanylyl cyclase signaling pathway"/>
    <property type="evidence" value="ECO:0007669"/>
    <property type="project" value="TreeGrafter"/>
</dbReference>
<dbReference type="SMART" id="SM00044">
    <property type="entry name" value="CYCc"/>
    <property type="match status" value="1"/>
</dbReference>
<dbReference type="GO" id="GO:0004016">
    <property type="term" value="F:adenylate cyclase activity"/>
    <property type="evidence" value="ECO:0007669"/>
    <property type="project" value="TreeGrafter"/>
</dbReference>
<dbReference type="GO" id="GO:0001653">
    <property type="term" value="F:peptide receptor activity"/>
    <property type="evidence" value="ECO:0007669"/>
    <property type="project" value="TreeGrafter"/>
</dbReference>
<evidence type="ECO:0000256" key="3">
    <source>
        <dbReference type="ARBA" id="ARBA00022741"/>
    </source>
</evidence>
<evidence type="ECO:0000313" key="10">
    <source>
        <dbReference type="EMBL" id="KAK2168033.1"/>
    </source>
</evidence>
<dbReference type="InterPro" id="IPR013587">
    <property type="entry name" value="Nitrate/nitrite_sensing"/>
</dbReference>
<dbReference type="PROSITE" id="PS50125">
    <property type="entry name" value="GUANYLATE_CYCLASE_2"/>
    <property type="match status" value="1"/>
</dbReference>
<feature type="transmembrane region" description="Helical" evidence="8">
    <location>
        <begin position="322"/>
        <end position="344"/>
    </location>
</feature>
<dbReference type="SUPFAM" id="SSF55073">
    <property type="entry name" value="Nucleotide cyclase"/>
    <property type="match status" value="1"/>
</dbReference>
<dbReference type="Gene3D" id="3.30.70.1230">
    <property type="entry name" value="Nucleotide cyclase"/>
    <property type="match status" value="1"/>
</dbReference>
<evidence type="ECO:0000256" key="1">
    <source>
        <dbReference type="ARBA" id="ARBA00004370"/>
    </source>
</evidence>
<feature type="region of interest" description="Disordered" evidence="7">
    <location>
        <begin position="13"/>
        <end position="32"/>
    </location>
</feature>
<keyword evidence="6" id="KW-0456">Lyase</keyword>
<dbReference type="PANTHER" id="PTHR11920:SF335">
    <property type="entry name" value="GUANYLATE CYCLASE"/>
    <property type="match status" value="1"/>
</dbReference>
<keyword evidence="11" id="KW-1185">Reference proteome</keyword>
<gene>
    <name evidence="10" type="ORF">LSH36_21g07068</name>
</gene>
<evidence type="ECO:0000256" key="8">
    <source>
        <dbReference type="SAM" id="Phobius"/>
    </source>
</evidence>
<dbReference type="PANTHER" id="PTHR11920">
    <property type="entry name" value="GUANYLYL CYCLASE"/>
    <property type="match status" value="1"/>
</dbReference>
<feature type="domain" description="Guanylate cyclase" evidence="9">
    <location>
        <begin position="386"/>
        <end position="470"/>
    </location>
</feature>
<dbReference type="GO" id="GO:0000166">
    <property type="term" value="F:nucleotide binding"/>
    <property type="evidence" value="ECO:0007669"/>
    <property type="project" value="UniProtKB-KW"/>
</dbReference>
<reference evidence="10" key="1">
    <citation type="journal article" date="2023" name="Mol. Biol. Evol.">
        <title>Third-Generation Sequencing Reveals the Adaptive Role of the Epigenome in Three Deep-Sea Polychaetes.</title>
        <authorList>
            <person name="Perez M."/>
            <person name="Aroh O."/>
            <person name="Sun Y."/>
            <person name="Lan Y."/>
            <person name="Juniper S.K."/>
            <person name="Young C.R."/>
            <person name="Angers B."/>
            <person name="Qian P.Y."/>
        </authorList>
    </citation>
    <scope>NUCLEOTIDE SEQUENCE</scope>
    <source>
        <strain evidence="10">P08H-3</strain>
    </source>
</reference>
<dbReference type="InterPro" id="IPR050401">
    <property type="entry name" value="Cyclic_nucleotide_synthase"/>
</dbReference>
<proteinExistence type="predicted"/>